<dbReference type="AlphaFoldDB" id="A0A7Y6NJ58"/>
<organism evidence="1 2">
    <name type="scientific">Pantoea brenneri</name>
    <dbReference type="NCBI Taxonomy" id="472694"/>
    <lineage>
        <taxon>Bacteria</taxon>
        <taxon>Pseudomonadati</taxon>
        <taxon>Pseudomonadota</taxon>
        <taxon>Gammaproteobacteria</taxon>
        <taxon>Enterobacterales</taxon>
        <taxon>Erwiniaceae</taxon>
        <taxon>Pantoea</taxon>
    </lineage>
</organism>
<protein>
    <submittedName>
        <fullName evidence="1">Uncharacterized protein</fullName>
    </submittedName>
</protein>
<evidence type="ECO:0000313" key="1">
    <source>
        <dbReference type="EMBL" id="NUY99431.1"/>
    </source>
</evidence>
<proteinExistence type="predicted"/>
<dbReference type="Proteomes" id="UP000566985">
    <property type="component" value="Unassembled WGS sequence"/>
</dbReference>
<dbReference type="EMBL" id="JABWPM010000059">
    <property type="protein sequence ID" value="NUY99431.1"/>
    <property type="molecule type" value="Genomic_DNA"/>
</dbReference>
<accession>A0A7Y6NJ58</accession>
<gene>
    <name evidence="1" type="ORF">HU668_23720</name>
</gene>
<comment type="caution">
    <text evidence="1">The sequence shown here is derived from an EMBL/GenBank/DDBJ whole genome shotgun (WGS) entry which is preliminary data.</text>
</comment>
<dbReference type="GeneID" id="57348232"/>
<evidence type="ECO:0000313" key="2">
    <source>
        <dbReference type="Proteomes" id="UP000566985"/>
    </source>
</evidence>
<reference evidence="1 2" key="1">
    <citation type="submission" date="2020-05" db="EMBL/GenBank/DDBJ databases">
        <title>Whole Genome Sequences of Enterobacteriales Associated with the International Space Station.</title>
        <authorList>
            <person name="Bharadwaj A."/>
            <person name="Daudu R."/>
            <person name="Singh N."/>
            <person name="Wood J."/>
            <person name="Debieu M."/>
            <person name="Mason C."/>
            <person name="Wang C."/>
            <person name="Venkateswaran K."/>
        </authorList>
    </citation>
    <scope>NUCLEOTIDE SEQUENCE [LARGE SCALE GENOMIC DNA]</scope>
    <source>
        <strain evidence="1 2">IF5SW-B1</strain>
    </source>
</reference>
<name>A0A7Y6NJ58_9GAMM</name>
<sequence length="62" mass="7437">MYKKINKEELLKALKIIQLLCSKLTAYLAEMSISHPLRDEYIDDLYRMFFITTARIDRLLNQ</sequence>
<dbReference type="RefSeq" id="WP_069730084.1">
    <property type="nucleotide sequence ID" value="NZ_JABWPE010000061.1"/>
</dbReference>